<comment type="subcellular location">
    <subcellularLocation>
        <location evidence="1">Mitochondrion inner membrane</location>
        <topology evidence="1">Single-pass membrane protein</topology>
    </subcellularLocation>
</comment>
<dbReference type="EMBL" id="JAZDUA010000408">
    <property type="protein sequence ID" value="KAK7792999.1"/>
    <property type="molecule type" value="Genomic_DNA"/>
</dbReference>
<evidence type="ECO:0000313" key="11">
    <source>
        <dbReference type="EMBL" id="KAK7792999.1"/>
    </source>
</evidence>
<dbReference type="GO" id="GO:0033617">
    <property type="term" value="P:mitochondrial respiratory chain complex IV assembly"/>
    <property type="evidence" value="ECO:0007669"/>
    <property type="project" value="TreeGrafter"/>
</dbReference>
<accession>A0AAN9Z2U4</accession>
<comment type="similarity">
    <text evidence="2">Belongs to the COX16 family.</text>
</comment>
<dbReference type="AlphaFoldDB" id="A0AAN9Z2U4"/>
<evidence type="ECO:0000256" key="8">
    <source>
        <dbReference type="ARBA" id="ARBA00023136"/>
    </source>
</evidence>
<dbReference type="Pfam" id="PF14138">
    <property type="entry name" value="COX16"/>
    <property type="match status" value="1"/>
</dbReference>
<proteinExistence type="inferred from homology"/>
<name>A0AAN9Z2U4_9ORTH</name>
<evidence type="ECO:0000256" key="3">
    <source>
        <dbReference type="ARBA" id="ARBA00021814"/>
    </source>
</evidence>
<evidence type="ECO:0000313" key="12">
    <source>
        <dbReference type="Proteomes" id="UP001378592"/>
    </source>
</evidence>
<comment type="caution">
    <text evidence="11">The sequence shown here is derived from an EMBL/GenBank/DDBJ whole genome shotgun (WGS) entry which is preliminary data.</text>
</comment>
<keyword evidence="5" id="KW-0999">Mitochondrion inner membrane</keyword>
<keyword evidence="8 10" id="KW-0472">Membrane</keyword>
<evidence type="ECO:0000256" key="10">
    <source>
        <dbReference type="SAM" id="Phobius"/>
    </source>
</evidence>
<dbReference type="PANTHER" id="PTHR17130">
    <property type="entry name" value="MITOCHONDRIAL OUTER MEMBRANE PROTEIN 25"/>
    <property type="match status" value="1"/>
</dbReference>
<dbReference type="InterPro" id="IPR020164">
    <property type="entry name" value="Cyt_c_Oxase_assmbl_COX16"/>
</dbReference>
<evidence type="ECO:0000256" key="6">
    <source>
        <dbReference type="ARBA" id="ARBA00022989"/>
    </source>
</evidence>
<feature type="transmembrane region" description="Helical" evidence="10">
    <location>
        <begin position="20"/>
        <end position="38"/>
    </location>
</feature>
<protein>
    <recommendedName>
        <fullName evidence="3">Cytochrome c oxidase assembly protein COX16 homolog, mitochondrial</fullName>
    </recommendedName>
</protein>
<evidence type="ECO:0000256" key="4">
    <source>
        <dbReference type="ARBA" id="ARBA00022692"/>
    </source>
</evidence>
<organism evidence="11 12">
    <name type="scientific">Gryllus longicercus</name>
    <dbReference type="NCBI Taxonomy" id="2509291"/>
    <lineage>
        <taxon>Eukaryota</taxon>
        <taxon>Metazoa</taxon>
        <taxon>Ecdysozoa</taxon>
        <taxon>Arthropoda</taxon>
        <taxon>Hexapoda</taxon>
        <taxon>Insecta</taxon>
        <taxon>Pterygota</taxon>
        <taxon>Neoptera</taxon>
        <taxon>Polyneoptera</taxon>
        <taxon>Orthoptera</taxon>
        <taxon>Ensifera</taxon>
        <taxon>Gryllidea</taxon>
        <taxon>Grylloidea</taxon>
        <taxon>Gryllidae</taxon>
        <taxon>Gryllinae</taxon>
        <taxon>Gryllus</taxon>
    </lineage>
</organism>
<keyword evidence="6 10" id="KW-1133">Transmembrane helix</keyword>
<evidence type="ECO:0000256" key="1">
    <source>
        <dbReference type="ARBA" id="ARBA00004434"/>
    </source>
</evidence>
<dbReference type="Proteomes" id="UP001378592">
    <property type="component" value="Unassembled WGS sequence"/>
</dbReference>
<evidence type="ECO:0000256" key="2">
    <source>
        <dbReference type="ARBA" id="ARBA00008370"/>
    </source>
</evidence>
<evidence type="ECO:0000256" key="9">
    <source>
        <dbReference type="SAM" id="MobiDB-lite"/>
    </source>
</evidence>
<evidence type="ECO:0000256" key="7">
    <source>
        <dbReference type="ARBA" id="ARBA00023128"/>
    </source>
</evidence>
<reference evidence="11 12" key="1">
    <citation type="submission" date="2024-03" db="EMBL/GenBank/DDBJ databases">
        <title>The genome assembly and annotation of the cricket Gryllus longicercus Weissman &amp; Gray.</title>
        <authorList>
            <person name="Szrajer S."/>
            <person name="Gray D."/>
            <person name="Ylla G."/>
        </authorList>
    </citation>
    <scope>NUCLEOTIDE SEQUENCE [LARGE SCALE GENOMIC DNA]</scope>
    <source>
        <strain evidence="11">DAG 2021-001</strain>
        <tissue evidence="11">Whole body minus gut</tissue>
    </source>
</reference>
<keyword evidence="12" id="KW-1185">Reference proteome</keyword>
<dbReference type="PANTHER" id="PTHR17130:SF14">
    <property type="entry name" value="CYTOCHROME C OXIDASE ASSEMBLY PROTEIN COX16 HOMOLOG, MITOCHONDRIAL"/>
    <property type="match status" value="1"/>
</dbReference>
<sequence>MSSAWGTVSTLSKKKFVRYGVPFMVMVVGGSFVLKEFAQLRYTFSKKQKLTRKDMEELGLEIKEKQAVSLETAYEEIKKMDIDNWHNIRGPRPWEEPAPELVAMKSKSKS</sequence>
<keyword evidence="7" id="KW-0496">Mitochondrion</keyword>
<dbReference type="GO" id="GO:0005743">
    <property type="term" value="C:mitochondrial inner membrane"/>
    <property type="evidence" value="ECO:0007669"/>
    <property type="project" value="UniProtKB-SubCell"/>
</dbReference>
<keyword evidence="4 10" id="KW-0812">Transmembrane</keyword>
<gene>
    <name evidence="11" type="ORF">R5R35_013180</name>
</gene>
<evidence type="ECO:0000256" key="5">
    <source>
        <dbReference type="ARBA" id="ARBA00022792"/>
    </source>
</evidence>
<feature type="region of interest" description="Disordered" evidence="9">
    <location>
        <begin position="89"/>
        <end position="110"/>
    </location>
</feature>